<keyword evidence="1" id="KW-0472">Membrane</keyword>
<feature type="transmembrane region" description="Helical" evidence="1">
    <location>
        <begin position="91"/>
        <end position="109"/>
    </location>
</feature>
<reference evidence="2 3" key="1">
    <citation type="submission" date="2020-08" db="EMBL/GenBank/DDBJ databases">
        <title>Genome public.</title>
        <authorList>
            <person name="Liu C."/>
            <person name="Sun Q."/>
        </authorList>
    </citation>
    <scope>NUCLEOTIDE SEQUENCE [LARGE SCALE GENOMIC DNA]</scope>
    <source>
        <strain evidence="2 3">BX0805</strain>
    </source>
</reference>
<name>A0ABR7IBH2_9FIRM</name>
<comment type="caution">
    <text evidence="2">The sequence shown here is derived from an EMBL/GenBank/DDBJ whole genome shotgun (WGS) entry which is preliminary data.</text>
</comment>
<evidence type="ECO:0000256" key="1">
    <source>
        <dbReference type="SAM" id="Phobius"/>
    </source>
</evidence>
<dbReference type="EMBL" id="JACOQH010000006">
    <property type="protein sequence ID" value="MBC5754272.1"/>
    <property type="molecule type" value="Genomic_DNA"/>
</dbReference>
<keyword evidence="1" id="KW-1133">Transmembrane helix</keyword>
<keyword evidence="3" id="KW-1185">Reference proteome</keyword>
<evidence type="ECO:0000313" key="2">
    <source>
        <dbReference type="EMBL" id="MBC5754272.1"/>
    </source>
</evidence>
<protein>
    <submittedName>
        <fullName evidence="2">Uncharacterized protein</fullName>
    </submittedName>
</protein>
<feature type="transmembrane region" description="Helical" evidence="1">
    <location>
        <begin position="121"/>
        <end position="144"/>
    </location>
</feature>
<gene>
    <name evidence="2" type="ORF">H8Z76_09660</name>
</gene>
<dbReference type="Proteomes" id="UP000621540">
    <property type="component" value="Unassembled WGS sequence"/>
</dbReference>
<dbReference type="RefSeq" id="WP_186982357.1">
    <property type="nucleotide sequence ID" value="NZ_JACOQH010000006.1"/>
</dbReference>
<feature type="transmembrane region" description="Helical" evidence="1">
    <location>
        <begin position="58"/>
        <end position="79"/>
    </location>
</feature>
<organism evidence="2 3">
    <name type="scientific">Roseburia yibonii</name>
    <dbReference type="NCBI Taxonomy" id="2763063"/>
    <lineage>
        <taxon>Bacteria</taxon>
        <taxon>Bacillati</taxon>
        <taxon>Bacillota</taxon>
        <taxon>Clostridia</taxon>
        <taxon>Lachnospirales</taxon>
        <taxon>Lachnospiraceae</taxon>
        <taxon>Roseburia</taxon>
    </lineage>
</organism>
<keyword evidence="1" id="KW-0812">Transmembrane</keyword>
<sequence>MAKKHYIIEAKGPECILGNKITIEDCTYIKKNHRILGKDGKYRKINQDKISLSDRVSIFLFVVAIILISVTIGCFALLRDYFGEGNSYIDNIISEIGLVFAIVSTKYVRSFIERIIMKPRILKKLTVCIFVMLAPFYINALFAFLGISQSISNCISVVGIILSLLSYE</sequence>
<evidence type="ECO:0000313" key="3">
    <source>
        <dbReference type="Proteomes" id="UP000621540"/>
    </source>
</evidence>
<accession>A0ABR7IBH2</accession>
<proteinExistence type="predicted"/>